<dbReference type="Proteomes" id="UP001307889">
    <property type="component" value="Chromosome 1"/>
</dbReference>
<comment type="subunit">
    <text evidence="1">Self-associates forming complexes of several hundred monomers.</text>
</comment>
<sequence length="255" mass="29270">MSKKRTANFSKTEEELLIELVLRRSSVLENRRTDAAMWREKEEGWKALTEEFNSLASEGPRECKTLQLKYKNMKGIVRKKIAHIMREAKGTGGGPRTAKPLDKVEEKVKNLIFSAEEFPSFYDGDPLASIPVQSNFVNYDTGQPSSPASLWVPIKVEEGVVSLSNTDDDNVNKAPIFDTPLSNGQEIVRQDISLEAKLVMDSKLKASELNEERKKNLRLERINLRLERKKKLLQIQKLKLEINLLSQRITNRRYR</sequence>
<keyword evidence="9" id="KW-1185">Reference proteome</keyword>
<dbReference type="InterPro" id="IPR028002">
    <property type="entry name" value="Myb_DNA-bind_5"/>
</dbReference>
<keyword evidence="6" id="KW-0175">Coiled coil</keyword>
<evidence type="ECO:0000256" key="4">
    <source>
        <dbReference type="ARBA" id="ARBA00023163"/>
    </source>
</evidence>
<evidence type="ECO:0000256" key="5">
    <source>
        <dbReference type="ARBA" id="ARBA00025466"/>
    </source>
</evidence>
<evidence type="ECO:0000256" key="3">
    <source>
        <dbReference type="ARBA" id="ARBA00023015"/>
    </source>
</evidence>
<dbReference type="EMBL" id="AP028909">
    <property type="protein sequence ID" value="BES89339.1"/>
    <property type="molecule type" value="Genomic_DNA"/>
</dbReference>
<reference evidence="8 9" key="1">
    <citation type="submission" date="2023-09" db="EMBL/GenBank/DDBJ databases">
        <title>Nesidiocoris tenuis whole genome shotgun sequence.</title>
        <authorList>
            <person name="Shibata T."/>
            <person name="Shimoda M."/>
            <person name="Kobayashi T."/>
            <person name="Uehara T."/>
        </authorList>
    </citation>
    <scope>NUCLEOTIDE SEQUENCE [LARGE SCALE GENOMIC DNA]</scope>
    <source>
        <strain evidence="8 9">Japan</strain>
    </source>
</reference>
<organism evidence="8 9">
    <name type="scientific">Nesidiocoris tenuis</name>
    <dbReference type="NCBI Taxonomy" id="355587"/>
    <lineage>
        <taxon>Eukaryota</taxon>
        <taxon>Metazoa</taxon>
        <taxon>Ecdysozoa</taxon>
        <taxon>Arthropoda</taxon>
        <taxon>Hexapoda</taxon>
        <taxon>Insecta</taxon>
        <taxon>Pterygota</taxon>
        <taxon>Neoptera</taxon>
        <taxon>Paraneoptera</taxon>
        <taxon>Hemiptera</taxon>
        <taxon>Heteroptera</taxon>
        <taxon>Panheteroptera</taxon>
        <taxon>Cimicomorpha</taxon>
        <taxon>Miridae</taxon>
        <taxon>Dicyphina</taxon>
        <taxon>Nesidiocoris</taxon>
    </lineage>
</organism>
<keyword evidence="3" id="KW-0805">Transcription regulation</keyword>
<evidence type="ECO:0000313" key="9">
    <source>
        <dbReference type="Proteomes" id="UP001307889"/>
    </source>
</evidence>
<proteinExistence type="predicted"/>
<keyword evidence="4" id="KW-0804">Transcription</keyword>
<evidence type="ECO:0000256" key="6">
    <source>
        <dbReference type="SAM" id="Coils"/>
    </source>
</evidence>
<evidence type="ECO:0000313" key="8">
    <source>
        <dbReference type="EMBL" id="BES89339.1"/>
    </source>
</evidence>
<evidence type="ECO:0000256" key="2">
    <source>
        <dbReference type="ARBA" id="ARBA00016807"/>
    </source>
</evidence>
<name>A0ABN7ADU3_9HEMI</name>
<evidence type="ECO:0000259" key="7">
    <source>
        <dbReference type="Pfam" id="PF13873"/>
    </source>
</evidence>
<protein>
    <recommendedName>
        <fullName evidence="2">Regulatory protein zeste</fullName>
    </recommendedName>
</protein>
<accession>A0ABN7ADU3</accession>
<gene>
    <name evidence="8" type="ORF">NTJ_02146</name>
</gene>
<evidence type="ECO:0000256" key="1">
    <source>
        <dbReference type="ARBA" id="ARBA00011764"/>
    </source>
</evidence>
<feature type="coiled-coil region" evidence="6">
    <location>
        <begin position="209"/>
        <end position="248"/>
    </location>
</feature>
<dbReference type="Pfam" id="PF13873">
    <property type="entry name" value="Myb_DNA-bind_5"/>
    <property type="match status" value="1"/>
</dbReference>
<comment type="function">
    <text evidence="5">Involved in transvection phenomena (= synapsis-dependent gene expression), where the synaptic pairing of chromosomes carrying genes with which zeste interacts influences the expression of these genes. Zeste binds to DNA and stimulates transcription from a nearby promoter.</text>
</comment>
<dbReference type="PANTHER" id="PTHR21411:SF0">
    <property type="entry name" value="REGULATORY PROTEIN ZESTE"/>
    <property type="match status" value="1"/>
</dbReference>
<dbReference type="PANTHER" id="PTHR21411">
    <property type="entry name" value="APONTIC"/>
    <property type="match status" value="1"/>
</dbReference>
<feature type="domain" description="Myb/SANT-like DNA-binding" evidence="7">
    <location>
        <begin position="5"/>
        <end position="83"/>
    </location>
</feature>